<keyword evidence="3 8" id="KW-0812">Transmembrane</keyword>
<evidence type="ECO:0000256" key="4">
    <source>
        <dbReference type="ARBA" id="ARBA00022989"/>
    </source>
</evidence>
<keyword evidence="7 10" id="KW-0407">Ion channel</keyword>
<proteinExistence type="predicted"/>
<dbReference type="Proteomes" id="UP001595896">
    <property type="component" value="Unassembled WGS sequence"/>
</dbReference>
<evidence type="ECO:0000313" key="10">
    <source>
        <dbReference type="EMBL" id="MFC4735987.1"/>
    </source>
</evidence>
<dbReference type="PANTHER" id="PTHR11003">
    <property type="entry name" value="POTASSIUM CHANNEL, SUBFAMILY K"/>
    <property type="match status" value="1"/>
</dbReference>
<protein>
    <submittedName>
        <fullName evidence="10">Potassium channel family protein</fullName>
    </submittedName>
</protein>
<dbReference type="GO" id="GO:0034220">
    <property type="term" value="P:monoatomic ion transmembrane transport"/>
    <property type="evidence" value="ECO:0007669"/>
    <property type="project" value="UniProtKB-KW"/>
</dbReference>
<keyword evidence="6 8" id="KW-0472">Membrane</keyword>
<comment type="subcellular location">
    <subcellularLocation>
        <location evidence="1">Membrane</location>
        <topology evidence="1">Multi-pass membrane protein</topology>
    </subcellularLocation>
</comment>
<feature type="transmembrane region" description="Helical" evidence="8">
    <location>
        <begin position="78"/>
        <end position="100"/>
    </location>
</feature>
<evidence type="ECO:0000256" key="3">
    <source>
        <dbReference type="ARBA" id="ARBA00022692"/>
    </source>
</evidence>
<dbReference type="InterPro" id="IPR003280">
    <property type="entry name" value="2pore_dom_K_chnl"/>
</dbReference>
<sequence length="125" mass="14169">MIAFLVTLRRMVKATVLGLKEPEFQVLLSLTVAMLISGTMFYSNVEGLSILDALYFSVITLATVGYGDFTPQTDFGKIFTILYILTGVGLIVAFATKILYYMELPRLQRKEARRAEREEKEEDDE</sequence>
<organism evidence="10 11">
    <name type="scientific">Bacillus daqingensis</name>
    <dbReference type="NCBI Taxonomy" id="872396"/>
    <lineage>
        <taxon>Bacteria</taxon>
        <taxon>Bacillati</taxon>
        <taxon>Bacillota</taxon>
        <taxon>Bacilli</taxon>
        <taxon>Bacillales</taxon>
        <taxon>Bacillaceae</taxon>
        <taxon>Bacillus</taxon>
    </lineage>
</organism>
<dbReference type="SUPFAM" id="SSF81324">
    <property type="entry name" value="Voltage-gated potassium channels"/>
    <property type="match status" value="1"/>
</dbReference>
<name>A0ABV9NRH4_9BACI</name>
<feature type="transmembrane region" description="Helical" evidence="8">
    <location>
        <begin position="49"/>
        <end position="66"/>
    </location>
</feature>
<evidence type="ECO:0000256" key="7">
    <source>
        <dbReference type="ARBA" id="ARBA00023303"/>
    </source>
</evidence>
<accession>A0ABV9NRH4</accession>
<keyword evidence="5" id="KW-0406">Ion transport</keyword>
<dbReference type="PANTHER" id="PTHR11003:SF291">
    <property type="entry name" value="IP11374P"/>
    <property type="match status" value="1"/>
</dbReference>
<evidence type="ECO:0000256" key="8">
    <source>
        <dbReference type="SAM" id="Phobius"/>
    </source>
</evidence>
<evidence type="ECO:0000259" key="9">
    <source>
        <dbReference type="Pfam" id="PF07885"/>
    </source>
</evidence>
<dbReference type="RefSeq" id="WP_377908648.1">
    <property type="nucleotide sequence ID" value="NZ_JBHSGK010000004.1"/>
</dbReference>
<feature type="domain" description="Potassium channel" evidence="9">
    <location>
        <begin position="30"/>
        <end position="101"/>
    </location>
</feature>
<evidence type="ECO:0000256" key="5">
    <source>
        <dbReference type="ARBA" id="ARBA00023065"/>
    </source>
</evidence>
<reference evidence="11" key="1">
    <citation type="journal article" date="2019" name="Int. J. Syst. Evol. Microbiol.">
        <title>The Global Catalogue of Microorganisms (GCM) 10K type strain sequencing project: providing services to taxonomists for standard genome sequencing and annotation.</title>
        <authorList>
            <consortium name="The Broad Institute Genomics Platform"/>
            <consortium name="The Broad Institute Genome Sequencing Center for Infectious Disease"/>
            <person name="Wu L."/>
            <person name="Ma J."/>
        </authorList>
    </citation>
    <scope>NUCLEOTIDE SEQUENCE [LARGE SCALE GENOMIC DNA]</scope>
    <source>
        <strain evidence="11">JCM 12165</strain>
    </source>
</reference>
<dbReference type="Pfam" id="PF07885">
    <property type="entry name" value="Ion_trans_2"/>
    <property type="match status" value="1"/>
</dbReference>
<keyword evidence="2" id="KW-0813">Transport</keyword>
<keyword evidence="11" id="KW-1185">Reference proteome</keyword>
<dbReference type="EMBL" id="JBHSGK010000004">
    <property type="protein sequence ID" value="MFC4735987.1"/>
    <property type="molecule type" value="Genomic_DNA"/>
</dbReference>
<evidence type="ECO:0000256" key="2">
    <source>
        <dbReference type="ARBA" id="ARBA00022448"/>
    </source>
</evidence>
<dbReference type="Gene3D" id="1.10.287.70">
    <property type="match status" value="1"/>
</dbReference>
<gene>
    <name evidence="10" type="ORF">ACFO4L_05245</name>
</gene>
<dbReference type="InterPro" id="IPR013099">
    <property type="entry name" value="K_chnl_dom"/>
</dbReference>
<keyword evidence="4 8" id="KW-1133">Transmembrane helix</keyword>
<evidence type="ECO:0000256" key="1">
    <source>
        <dbReference type="ARBA" id="ARBA00004141"/>
    </source>
</evidence>
<evidence type="ECO:0000313" key="11">
    <source>
        <dbReference type="Proteomes" id="UP001595896"/>
    </source>
</evidence>
<comment type="caution">
    <text evidence="10">The sequence shown here is derived from an EMBL/GenBank/DDBJ whole genome shotgun (WGS) entry which is preliminary data.</text>
</comment>
<evidence type="ECO:0000256" key="6">
    <source>
        <dbReference type="ARBA" id="ARBA00023136"/>
    </source>
</evidence>